<evidence type="ECO:0000313" key="5">
    <source>
        <dbReference type="EMBL" id="SNV58110.1"/>
    </source>
</evidence>
<dbReference type="GO" id="GO:0003677">
    <property type="term" value="F:DNA binding"/>
    <property type="evidence" value="ECO:0007669"/>
    <property type="project" value="UniProtKB-KW"/>
</dbReference>
<keyword evidence="6" id="KW-1185">Reference proteome</keyword>
<sequence length="108" mass="12441">MEEKQFNCPVEASLSVVGGKYKSIILFHLMTEGTLRFNEIQKLIPQATIKMLSQQLKDLEGEGVIHKEIYPVVPPKTEYSMTEFGETLRPIIMAMCDWGRTYKQDMIK</sequence>
<dbReference type="RefSeq" id="WP_095065201.1">
    <property type="nucleotide sequence ID" value="NZ_LT906470.1"/>
</dbReference>
<accession>A0A239YHA4</accession>
<evidence type="ECO:0000256" key="3">
    <source>
        <dbReference type="ARBA" id="ARBA00023163"/>
    </source>
</evidence>
<keyword evidence="1" id="KW-0805">Transcription regulation</keyword>
<dbReference type="Gene3D" id="1.10.10.10">
    <property type="entry name" value="Winged helix-like DNA-binding domain superfamily/Winged helix DNA-binding domain"/>
    <property type="match status" value="1"/>
</dbReference>
<dbReference type="Pfam" id="PF01638">
    <property type="entry name" value="HxlR"/>
    <property type="match status" value="1"/>
</dbReference>
<dbReference type="Proteomes" id="UP000214973">
    <property type="component" value="Chromosome 1"/>
</dbReference>
<dbReference type="AlphaFoldDB" id="A0A239YHA4"/>
<gene>
    <name evidence="5" type="primary">hxlR</name>
    <name evidence="5" type="ORF">SAMEA44547418_00345</name>
</gene>
<dbReference type="InterPro" id="IPR036390">
    <property type="entry name" value="WH_DNA-bd_sf"/>
</dbReference>
<dbReference type="InterPro" id="IPR002577">
    <property type="entry name" value="HTH_HxlR"/>
</dbReference>
<proteinExistence type="predicted"/>
<dbReference type="SUPFAM" id="SSF46785">
    <property type="entry name" value="Winged helix' DNA-binding domain"/>
    <property type="match status" value="1"/>
</dbReference>
<dbReference type="InterPro" id="IPR036388">
    <property type="entry name" value="WH-like_DNA-bd_sf"/>
</dbReference>
<protein>
    <submittedName>
        <fullName evidence="5">HTH-type transcriptional activator hxlR</fullName>
    </submittedName>
</protein>
<evidence type="ECO:0000256" key="1">
    <source>
        <dbReference type="ARBA" id="ARBA00023015"/>
    </source>
</evidence>
<name>A0A239YHA4_9FIRM</name>
<dbReference type="PROSITE" id="PS51118">
    <property type="entry name" value="HTH_HXLR"/>
    <property type="match status" value="1"/>
</dbReference>
<feature type="domain" description="HTH hxlR-type" evidence="4">
    <location>
        <begin position="8"/>
        <end position="107"/>
    </location>
</feature>
<evidence type="ECO:0000256" key="2">
    <source>
        <dbReference type="ARBA" id="ARBA00023125"/>
    </source>
</evidence>
<dbReference type="PANTHER" id="PTHR33204">
    <property type="entry name" value="TRANSCRIPTIONAL REGULATOR, MARR FAMILY"/>
    <property type="match status" value="1"/>
</dbReference>
<organism evidence="5 6">
    <name type="scientific">Veillonella rodentium</name>
    <dbReference type="NCBI Taxonomy" id="248315"/>
    <lineage>
        <taxon>Bacteria</taxon>
        <taxon>Bacillati</taxon>
        <taxon>Bacillota</taxon>
        <taxon>Negativicutes</taxon>
        <taxon>Veillonellales</taxon>
        <taxon>Veillonellaceae</taxon>
        <taxon>Veillonella</taxon>
    </lineage>
</organism>
<evidence type="ECO:0000259" key="4">
    <source>
        <dbReference type="PROSITE" id="PS51118"/>
    </source>
</evidence>
<keyword evidence="3" id="KW-0804">Transcription</keyword>
<dbReference type="EMBL" id="LT906470">
    <property type="protein sequence ID" value="SNV58110.1"/>
    <property type="molecule type" value="Genomic_DNA"/>
</dbReference>
<dbReference type="KEGG" id="vrm:44547418_00345"/>
<keyword evidence="2" id="KW-0238">DNA-binding</keyword>
<dbReference type="PANTHER" id="PTHR33204:SF29">
    <property type="entry name" value="TRANSCRIPTIONAL REGULATOR"/>
    <property type="match status" value="1"/>
</dbReference>
<reference evidence="5 6" key="1">
    <citation type="submission" date="2017-06" db="EMBL/GenBank/DDBJ databases">
        <authorList>
            <consortium name="Pathogen Informatics"/>
        </authorList>
    </citation>
    <scope>NUCLEOTIDE SEQUENCE [LARGE SCALE GENOMIC DNA]</scope>
    <source>
        <strain evidence="5 6">NCTC12018</strain>
    </source>
</reference>
<evidence type="ECO:0000313" key="6">
    <source>
        <dbReference type="Proteomes" id="UP000214973"/>
    </source>
</evidence>